<reference evidence="1 2" key="1">
    <citation type="journal article" date="2019" name="Commun. Biol.">
        <title>The bagworm genome reveals a unique fibroin gene that provides high tensile strength.</title>
        <authorList>
            <person name="Kono N."/>
            <person name="Nakamura H."/>
            <person name="Ohtoshi R."/>
            <person name="Tomita M."/>
            <person name="Numata K."/>
            <person name="Arakawa K."/>
        </authorList>
    </citation>
    <scope>NUCLEOTIDE SEQUENCE [LARGE SCALE GENOMIC DNA]</scope>
</reference>
<accession>A0A4C1Z6K7</accession>
<protein>
    <submittedName>
        <fullName evidence="1">Uncharacterized protein</fullName>
    </submittedName>
</protein>
<organism evidence="1 2">
    <name type="scientific">Eumeta variegata</name>
    <name type="common">Bagworm moth</name>
    <name type="synonym">Eumeta japonica</name>
    <dbReference type="NCBI Taxonomy" id="151549"/>
    <lineage>
        <taxon>Eukaryota</taxon>
        <taxon>Metazoa</taxon>
        <taxon>Ecdysozoa</taxon>
        <taxon>Arthropoda</taxon>
        <taxon>Hexapoda</taxon>
        <taxon>Insecta</taxon>
        <taxon>Pterygota</taxon>
        <taxon>Neoptera</taxon>
        <taxon>Endopterygota</taxon>
        <taxon>Lepidoptera</taxon>
        <taxon>Glossata</taxon>
        <taxon>Ditrysia</taxon>
        <taxon>Tineoidea</taxon>
        <taxon>Psychidae</taxon>
        <taxon>Oiketicinae</taxon>
        <taxon>Eumeta</taxon>
    </lineage>
</organism>
<comment type="caution">
    <text evidence="1">The sequence shown here is derived from an EMBL/GenBank/DDBJ whole genome shotgun (WGS) entry which is preliminary data.</text>
</comment>
<proteinExistence type="predicted"/>
<dbReference type="Proteomes" id="UP000299102">
    <property type="component" value="Unassembled WGS sequence"/>
</dbReference>
<evidence type="ECO:0000313" key="1">
    <source>
        <dbReference type="EMBL" id="GBP82549.1"/>
    </source>
</evidence>
<sequence>MIQKIRKQDIFSINYSSVQTDLPENIKLDLNELQELHDWEIRRLEATKILFGTIICLKFLNIKTVTNSGIGIVGRGANSGAGTGAKRKNGTKIRKTVTGIETRNVPEPEMKAGTKLGLTLDYLIGKIEKHIVHPRG</sequence>
<name>A0A4C1Z6K7_EUMVA</name>
<dbReference type="AlphaFoldDB" id="A0A4C1Z6K7"/>
<gene>
    <name evidence="1" type="ORF">EVAR_91674_1</name>
</gene>
<evidence type="ECO:0000313" key="2">
    <source>
        <dbReference type="Proteomes" id="UP000299102"/>
    </source>
</evidence>
<keyword evidence="2" id="KW-1185">Reference proteome</keyword>
<dbReference type="EMBL" id="BGZK01001570">
    <property type="protein sequence ID" value="GBP82549.1"/>
    <property type="molecule type" value="Genomic_DNA"/>
</dbReference>